<dbReference type="AlphaFoldDB" id="A0AAD3YE88"/>
<dbReference type="Proteomes" id="UP001222932">
    <property type="component" value="Unassembled WGS sequence"/>
</dbReference>
<organism evidence="6 7">
    <name type="scientific">Cutaneotrichosporon spelunceum</name>
    <dbReference type="NCBI Taxonomy" id="1672016"/>
    <lineage>
        <taxon>Eukaryota</taxon>
        <taxon>Fungi</taxon>
        <taxon>Dikarya</taxon>
        <taxon>Basidiomycota</taxon>
        <taxon>Agaricomycotina</taxon>
        <taxon>Tremellomycetes</taxon>
        <taxon>Trichosporonales</taxon>
        <taxon>Trichosporonaceae</taxon>
        <taxon>Cutaneotrichosporon</taxon>
    </lineage>
</organism>
<dbReference type="GO" id="GO:0005743">
    <property type="term" value="C:mitochondrial inner membrane"/>
    <property type="evidence" value="ECO:0007669"/>
    <property type="project" value="UniProtKB-SubCell"/>
</dbReference>
<comment type="caution">
    <text evidence="6">The sequence shown here is derived from an EMBL/GenBank/DDBJ whole genome shotgun (WGS) entry which is preliminary data.</text>
</comment>
<dbReference type="InterPro" id="IPR039297">
    <property type="entry name" value="COX7a"/>
</dbReference>
<dbReference type="Pfam" id="PF02238">
    <property type="entry name" value="COX7a"/>
    <property type="match status" value="1"/>
</dbReference>
<dbReference type="EMBL" id="BTCM01000006">
    <property type="protein sequence ID" value="GMK58747.1"/>
    <property type="molecule type" value="Genomic_DNA"/>
</dbReference>
<keyword evidence="5" id="KW-0812">Transmembrane</keyword>
<keyword evidence="7" id="KW-1185">Reference proteome</keyword>
<evidence type="ECO:0000256" key="3">
    <source>
        <dbReference type="ARBA" id="ARBA00023128"/>
    </source>
</evidence>
<name>A0AAD3YE88_9TREE</name>
<protein>
    <submittedName>
        <fullName evidence="6">Uncharacterized protein</fullName>
    </submittedName>
</protein>
<reference evidence="6" key="1">
    <citation type="journal article" date="2023" name="BMC Genomics">
        <title>Chromosome-level genome assemblies of Cutaneotrichosporon spp. (Trichosporonales, Basidiomycota) reveal imbalanced evolution between nucleotide sequences and chromosome synteny.</title>
        <authorList>
            <person name="Kobayashi Y."/>
            <person name="Kayamori A."/>
            <person name="Aoki K."/>
            <person name="Shiwa Y."/>
            <person name="Matsutani M."/>
            <person name="Fujita N."/>
            <person name="Sugita T."/>
            <person name="Iwasaki W."/>
            <person name="Tanaka N."/>
            <person name="Takashima M."/>
        </authorList>
    </citation>
    <scope>NUCLEOTIDE SEQUENCE</scope>
    <source>
        <strain evidence="6">HIS016</strain>
    </source>
</reference>
<gene>
    <name evidence="6" type="ORF">CspeluHIS016_0601890</name>
</gene>
<feature type="transmembrane region" description="Helical" evidence="5">
    <location>
        <begin position="34"/>
        <end position="55"/>
    </location>
</feature>
<comment type="subcellular location">
    <subcellularLocation>
        <location evidence="1">Mitochondrion inner membrane</location>
    </subcellularLocation>
</comment>
<keyword evidence="2" id="KW-0999">Mitochondrion inner membrane</keyword>
<accession>A0AAD3YE88</accession>
<evidence type="ECO:0000256" key="5">
    <source>
        <dbReference type="SAM" id="Phobius"/>
    </source>
</evidence>
<evidence type="ECO:0000256" key="4">
    <source>
        <dbReference type="ARBA" id="ARBA00023136"/>
    </source>
</evidence>
<sequence>MWPLNVTPYVRERQIALQAQAGIPSYLKKPGSKLYLGSFLALLGVGLAGNMFYLVQYARGKATFKKLE</sequence>
<evidence type="ECO:0000313" key="7">
    <source>
        <dbReference type="Proteomes" id="UP001222932"/>
    </source>
</evidence>
<evidence type="ECO:0000313" key="6">
    <source>
        <dbReference type="EMBL" id="GMK58747.1"/>
    </source>
</evidence>
<evidence type="ECO:0000256" key="2">
    <source>
        <dbReference type="ARBA" id="ARBA00022792"/>
    </source>
</evidence>
<proteinExistence type="predicted"/>
<keyword evidence="3" id="KW-0496">Mitochondrion</keyword>
<keyword evidence="4 5" id="KW-0472">Membrane</keyword>
<evidence type="ECO:0000256" key="1">
    <source>
        <dbReference type="ARBA" id="ARBA00004273"/>
    </source>
</evidence>
<reference evidence="6" key="2">
    <citation type="submission" date="2023-06" db="EMBL/GenBank/DDBJ databases">
        <authorList>
            <person name="Kobayashi Y."/>
            <person name="Kayamori A."/>
            <person name="Aoki K."/>
            <person name="Shiwa Y."/>
            <person name="Fujita N."/>
            <person name="Sugita T."/>
            <person name="Iwasaki W."/>
            <person name="Tanaka N."/>
            <person name="Takashima M."/>
        </authorList>
    </citation>
    <scope>NUCLEOTIDE SEQUENCE</scope>
    <source>
        <strain evidence="6">HIS016</strain>
    </source>
</reference>
<keyword evidence="5" id="KW-1133">Transmembrane helix</keyword>